<dbReference type="AlphaFoldDB" id="A0A0A9AD14"/>
<reference evidence="1" key="2">
    <citation type="journal article" date="2015" name="Data Brief">
        <title>Shoot transcriptome of the giant reed, Arundo donax.</title>
        <authorList>
            <person name="Barrero R.A."/>
            <person name="Guerrero F.D."/>
            <person name="Moolhuijzen P."/>
            <person name="Goolsby J.A."/>
            <person name="Tidwell J."/>
            <person name="Bellgard S.E."/>
            <person name="Bellgard M.I."/>
        </authorList>
    </citation>
    <scope>NUCLEOTIDE SEQUENCE</scope>
    <source>
        <tissue evidence="1">Shoot tissue taken approximately 20 cm above the soil surface</tissue>
    </source>
</reference>
<sequence>MLLVVFSVEQRVVVPKIVVDTCRQVTSSMIIGYKNSWESDYLVIVTTHGCKLLSLYNIKGNTHKVTRLSKGTSIAFVKLKQINH</sequence>
<dbReference type="EMBL" id="GBRH01250077">
    <property type="protein sequence ID" value="JAD47818.1"/>
    <property type="molecule type" value="Transcribed_RNA"/>
</dbReference>
<reference evidence="1" key="1">
    <citation type="submission" date="2014-09" db="EMBL/GenBank/DDBJ databases">
        <authorList>
            <person name="Magalhaes I.L.F."/>
            <person name="Oliveira U."/>
            <person name="Santos F.R."/>
            <person name="Vidigal T.H.D.A."/>
            <person name="Brescovit A.D."/>
            <person name="Santos A.J."/>
        </authorList>
    </citation>
    <scope>NUCLEOTIDE SEQUENCE</scope>
    <source>
        <tissue evidence="1">Shoot tissue taken approximately 20 cm above the soil surface</tissue>
    </source>
</reference>
<organism evidence="1">
    <name type="scientific">Arundo donax</name>
    <name type="common">Giant reed</name>
    <name type="synonym">Donax arundinaceus</name>
    <dbReference type="NCBI Taxonomy" id="35708"/>
    <lineage>
        <taxon>Eukaryota</taxon>
        <taxon>Viridiplantae</taxon>
        <taxon>Streptophyta</taxon>
        <taxon>Embryophyta</taxon>
        <taxon>Tracheophyta</taxon>
        <taxon>Spermatophyta</taxon>
        <taxon>Magnoliopsida</taxon>
        <taxon>Liliopsida</taxon>
        <taxon>Poales</taxon>
        <taxon>Poaceae</taxon>
        <taxon>PACMAD clade</taxon>
        <taxon>Arundinoideae</taxon>
        <taxon>Arundineae</taxon>
        <taxon>Arundo</taxon>
    </lineage>
</organism>
<evidence type="ECO:0000313" key="1">
    <source>
        <dbReference type="EMBL" id="JAD47818.1"/>
    </source>
</evidence>
<name>A0A0A9AD14_ARUDO</name>
<accession>A0A0A9AD14</accession>
<proteinExistence type="predicted"/>
<protein>
    <submittedName>
        <fullName evidence="1">Uncharacterized protein</fullName>
    </submittedName>
</protein>